<feature type="chain" id="PRO_5043516094" description="Superoxide dismutase [Cu-Zn]" evidence="10">
    <location>
        <begin position="16"/>
        <end position="407"/>
    </location>
</feature>
<feature type="domain" description="Superoxide dismutase copper/zinc binding" evidence="11">
    <location>
        <begin position="77"/>
        <end position="205"/>
    </location>
</feature>
<keyword evidence="4" id="KW-0049">Antioxidant</keyword>
<evidence type="ECO:0000256" key="4">
    <source>
        <dbReference type="ARBA" id="ARBA00022862"/>
    </source>
</evidence>
<evidence type="ECO:0000313" key="12">
    <source>
        <dbReference type="EMBL" id="CAH3136506.1"/>
    </source>
</evidence>
<evidence type="ECO:0000256" key="5">
    <source>
        <dbReference type="ARBA" id="ARBA00023002"/>
    </source>
</evidence>
<keyword evidence="3 9" id="KW-0862">Zinc</keyword>
<evidence type="ECO:0000256" key="6">
    <source>
        <dbReference type="ARBA" id="ARBA00023008"/>
    </source>
</evidence>
<comment type="caution">
    <text evidence="12">The sequence shown here is derived from an EMBL/GenBank/DDBJ whole genome shotgun (WGS) entry which is preliminary data.</text>
</comment>
<dbReference type="FunFam" id="2.60.40.200:FF:000003">
    <property type="entry name" value="Superoxide dismutase [Cu-Zn], chloroplastic"/>
    <property type="match status" value="1"/>
</dbReference>
<dbReference type="EC" id="1.15.1.1" evidence="9"/>
<dbReference type="InterPro" id="IPR001424">
    <property type="entry name" value="SOD_Cu_Zn_dom"/>
</dbReference>
<evidence type="ECO:0000256" key="1">
    <source>
        <dbReference type="ARBA" id="ARBA00010457"/>
    </source>
</evidence>
<evidence type="ECO:0000256" key="10">
    <source>
        <dbReference type="SAM" id="SignalP"/>
    </source>
</evidence>
<comment type="function">
    <text evidence="9">Destroys radicals which are normally produced within the cells and which are toxic to biological systems.</text>
</comment>
<dbReference type="GO" id="GO:0005507">
    <property type="term" value="F:copper ion binding"/>
    <property type="evidence" value="ECO:0007669"/>
    <property type="project" value="InterPro"/>
</dbReference>
<gene>
    <name evidence="12" type="ORF">PMEA_00017761</name>
</gene>
<dbReference type="PROSITE" id="PS00332">
    <property type="entry name" value="SOD_CU_ZN_2"/>
    <property type="match status" value="1"/>
</dbReference>
<keyword evidence="13" id="KW-1185">Reference proteome</keyword>
<dbReference type="PRINTS" id="PR00068">
    <property type="entry name" value="CUZNDISMTASE"/>
</dbReference>
<sequence length="407" mass="43498">MMLLFACGLVMLATAASRGAVSRETPEGELVVKAMSFIIPNTQPPSGVVTKVAGIVRMMQPVNYSFIYIYKYLFINLLQKSGGETTMIVNLLNLPPNTPHGFHIHEFGDTFSQGCQSTGSHYNPFNMTHGGPLDKKRHVGDLGNVYSDERGIISTKIVDHLVSLVGEYSVLGRSFVKIDDLGRGTGPARNESLKTGNAGPRLACGKMVLIFTWALSVVATVAADHVYGCYPGADIVKAMSFIAPNSQPPPGTKTPVRGTVKLTQPRYGGLTCIEINISGLGPNTTHGFHVHEYGDTLTEGCQSTGGHYNPFNLCHGAPQDQFRHVGDLGNLVADASGTIKAKFSDHLISVVGPLSVLGRAFVIHQRPDDLGRGVGPARRESLITGNAGARLGCGVIFLTPTMSRDLN</sequence>
<dbReference type="AlphaFoldDB" id="A0AAU9X430"/>
<feature type="domain" description="Superoxide dismutase copper/zinc binding" evidence="11">
    <location>
        <begin position="256"/>
        <end position="396"/>
    </location>
</feature>
<keyword evidence="10" id="KW-0732">Signal</keyword>
<keyword evidence="6 9" id="KW-0186">Copper</keyword>
<evidence type="ECO:0000256" key="8">
    <source>
        <dbReference type="ARBA" id="ARBA00049204"/>
    </source>
</evidence>
<evidence type="ECO:0000256" key="3">
    <source>
        <dbReference type="ARBA" id="ARBA00022833"/>
    </source>
</evidence>
<evidence type="ECO:0000259" key="11">
    <source>
        <dbReference type="Pfam" id="PF00080"/>
    </source>
</evidence>
<proteinExistence type="inferred from homology"/>
<accession>A0AAU9X430</accession>
<evidence type="ECO:0000256" key="9">
    <source>
        <dbReference type="RuleBase" id="RU000393"/>
    </source>
</evidence>
<dbReference type="PANTHER" id="PTHR10003">
    <property type="entry name" value="SUPEROXIDE DISMUTASE CU-ZN -RELATED"/>
    <property type="match status" value="1"/>
</dbReference>
<protein>
    <recommendedName>
        <fullName evidence="9">Superoxide dismutase [Cu-Zn]</fullName>
        <ecNumber evidence="9">1.15.1.1</ecNumber>
    </recommendedName>
</protein>
<dbReference type="CDD" id="cd00305">
    <property type="entry name" value="Cu-Zn_Superoxide_Dismutase"/>
    <property type="match status" value="2"/>
</dbReference>
<keyword evidence="5 9" id="KW-0560">Oxidoreductase</keyword>
<comment type="cofactor">
    <cofactor evidence="9">
        <name>Cu cation</name>
        <dbReference type="ChEBI" id="CHEBI:23378"/>
    </cofactor>
    <text evidence="9">Binds 1 copper ion per subunit.</text>
</comment>
<keyword evidence="2 9" id="KW-0479">Metal-binding</keyword>
<dbReference type="Pfam" id="PF00080">
    <property type="entry name" value="Sod_Cu"/>
    <property type="match status" value="2"/>
</dbReference>
<dbReference type="InterPro" id="IPR018152">
    <property type="entry name" value="SOD_Cu/Zn_BS"/>
</dbReference>
<evidence type="ECO:0000313" key="13">
    <source>
        <dbReference type="Proteomes" id="UP001159428"/>
    </source>
</evidence>
<evidence type="ECO:0000256" key="7">
    <source>
        <dbReference type="ARBA" id="ARBA00023157"/>
    </source>
</evidence>
<name>A0AAU9X430_9CNID</name>
<dbReference type="InterPro" id="IPR024134">
    <property type="entry name" value="SOD_Cu/Zn_/chaperone"/>
</dbReference>
<dbReference type="Gene3D" id="2.60.40.200">
    <property type="entry name" value="Superoxide dismutase, copper/zinc binding domain"/>
    <property type="match status" value="2"/>
</dbReference>
<dbReference type="GO" id="GO:0004784">
    <property type="term" value="F:superoxide dismutase activity"/>
    <property type="evidence" value="ECO:0007669"/>
    <property type="project" value="UniProtKB-EC"/>
</dbReference>
<evidence type="ECO:0000256" key="2">
    <source>
        <dbReference type="ARBA" id="ARBA00022723"/>
    </source>
</evidence>
<dbReference type="SUPFAM" id="SSF49329">
    <property type="entry name" value="Cu,Zn superoxide dismutase-like"/>
    <property type="match status" value="2"/>
</dbReference>
<comment type="catalytic activity">
    <reaction evidence="8 9">
        <text>2 superoxide + 2 H(+) = H2O2 + O2</text>
        <dbReference type="Rhea" id="RHEA:20696"/>
        <dbReference type="ChEBI" id="CHEBI:15378"/>
        <dbReference type="ChEBI" id="CHEBI:15379"/>
        <dbReference type="ChEBI" id="CHEBI:16240"/>
        <dbReference type="ChEBI" id="CHEBI:18421"/>
        <dbReference type="EC" id="1.15.1.1"/>
    </reaction>
</comment>
<organism evidence="12 13">
    <name type="scientific">Pocillopora meandrina</name>
    <dbReference type="NCBI Taxonomy" id="46732"/>
    <lineage>
        <taxon>Eukaryota</taxon>
        <taxon>Metazoa</taxon>
        <taxon>Cnidaria</taxon>
        <taxon>Anthozoa</taxon>
        <taxon>Hexacorallia</taxon>
        <taxon>Scleractinia</taxon>
        <taxon>Astrocoeniina</taxon>
        <taxon>Pocilloporidae</taxon>
        <taxon>Pocillopora</taxon>
    </lineage>
</organism>
<comment type="cofactor">
    <cofactor evidence="9">
        <name>Zn(2+)</name>
        <dbReference type="ChEBI" id="CHEBI:29105"/>
    </cofactor>
    <text evidence="9">Binds 1 zinc ion per subunit.</text>
</comment>
<keyword evidence="7" id="KW-1015">Disulfide bond</keyword>
<reference evidence="12 13" key="1">
    <citation type="submission" date="2022-05" db="EMBL/GenBank/DDBJ databases">
        <authorList>
            <consortium name="Genoscope - CEA"/>
            <person name="William W."/>
        </authorList>
    </citation>
    <scope>NUCLEOTIDE SEQUENCE [LARGE SCALE GENOMIC DNA]</scope>
</reference>
<dbReference type="Proteomes" id="UP001159428">
    <property type="component" value="Unassembled WGS sequence"/>
</dbReference>
<comment type="similarity">
    <text evidence="1 9">Belongs to the Cu-Zn superoxide dismutase family.</text>
</comment>
<feature type="signal peptide" evidence="10">
    <location>
        <begin position="1"/>
        <end position="15"/>
    </location>
</feature>
<dbReference type="EMBL" id="CALNXJ010000030">
    <property type="protein sequence ID" value="CAH3136506.1"/>
    <property type="molecule type" value="Genomic_DNA"/>
</dbReference>
<dbReference type="InterPro" id="IPR036423">
    <property type="entry name" value="SOD-like_Cu/Zn_dom_sf"/>
</dbReference>